<dbReference type="InterPro" id="IPR052519">
    <property type="entry name" value="Euk-type_GlcNAc_Kinase"/>
</dbReference>
<dbReference type="PANTHER" id="PTHR43190">
    <property type="entry name" value="N-ACETYL-D-GLUCOSAMINE KINASE"/>
    <property type="match status" value="1"/>
</dbReference>
<dbReference type="RefSeq" id="WP_091803233.1">
    <property type="nucleotide sequence ID" value="NZ_CP016353.1"/>
</dbReference>
<name>A0A222VWI6_9PSEU</name>
<accession>A0A222VWI6</accession>
<reference evidence="1 2" key="1">
    <citation type="submission" date="2016-10" db="EMBL/GenBank/DDBJ databases">
        <authorList>
            <person name="de Groot N.N."/>
        </authorList>
    </citation>
    <scope>NUCLEOTIDE SEQUENCE [LARGE SCALE GENOMIC DNA]</scope>
    <source>
        <strain evidence="1 2">CGMCC 4.5506</strain>
    </source>
</reference>
<evidence type="ECO:0000313" key="1">
    <source>
        <dbReference type="EMBL" id="SDC88224.1"/>
    </source>
</evidence>
<evidence type="ECO:0000313" key="2">
    <source>
        <dbReference type="Proteomes" id="UP000199494"/>
    </source>
</evidence>
<proteinExistence type="predicted"/>
<dbReference type="PANTHER" id="PTHR43190:SF3">
    <property type="entry name" value="N-ACETYL-D-GLUCOSAMINE KINASE"/>
    <property type="match status" value="1"/>
</dbReference>
<dbReference type="InterPro" id="IPR002731">
    <property type="entry name" value="ATPase_BadF"/>
</dbReference>
<gene>
    <name evidence="1" type="ORF">SAMN05421630_104271</name>
</gene>
<dbReference type="KEGG" id="pmad:BAY61_28320"/>
<dbReference type="InterPro" id="IPR043129">
    <property type="entry name" value="ATPase_NBD"/>
</dbReference>
<dbReference type="SUPFAM" id="SSF53067">
    <property type="entry name" value="Actin-like ATPase domain"/>
    <property type="match status" value="2"/>
</dbReference>
<dbReference type="Gene3D" id="3.30.420.40">
    <property type="match status" value="2"/>
</dbReference>
<protein>
    <submittedName>
        <fullName evidence="1">BadF-type ATPase</fullName>
    </submittedName>
</protein>
<dbReference type="STRING" id="530584.SAMN05421630_104271"/>
<dbReference type="Pfam" id="PF01869">
    <property type="entry name" value="BcrAD_BadFG"/>
    <property type="match status" value="1"/>
</dbReference>
<sequence length="314" mass="31579">MNFAIGVDAGGTASRAVALAEDGTRLGSGLGGGSNPNSVPAEQAAAAVAAVIADAMRGLDPSLLRACVIGMAGTSKLTDPAVATIFETALRPLGLKGKPRFVSDAEAAFASATEEPDGTVLIAGTGSIAGRIRGRRMASVVGGYGWLLGDEGSGFWIGREAVRRTLDALHGDLPLGKLATAVLAEAGVPPDETRAAHLLITAANADLPVRLSRFAPLVSDAAAADPVARDIVERAAAQLVEAALAAREPGETTPVVLVGSVLGNESPVGELVRADLSDLRVLASSDGVGGAVRLAMIDAFGEHAATRPSRGVTD</sequence>
<organism evidence="1 2">
    <name type="scientific">Prauserella marina</name>
    <dbReference type="NCBI Taxonomy" id="530584"/>
    <lineage>
        <taxon>Bacteria</taxon>
        <taxon>Bacillati</taxon>
        <taxon>Actinomycetota</taxon>
        <taxon>Actinomycetes</taxon>
        <taxon>Pseudonocardiales</taxon>
        <taxon>Pseudonocardiaceae</taxon>
        <taxon>Prauserella</taxon>
    </lineage>
</organism>
<dbReference type="CDD" id="cd24007">
    <property type="entry name" value="ASKHA_NBD_eukNAGK-like"/>
    <property type="match status" value="1"/>
</dbReference>
<keyword evidence="2" id="KW-1185">Reference proteome</keyword>
<dbReference type="OrthoDB" id="8701357at2"/>
<dbReference type="EMBL" id="FMZE01000004">
    <property type="protein sequence ID" value="SDC88224.1"/>
    <property type="molecule type" value="Genomic_DNA"/>
</dbReference>
<dbReference type="Proteomes" id="UP000199494">
    <property type="component" value="Unassembled WGS sequence"/>
</dbReference>
<dbReference type="AlphaFoldDB" id="A0A222VWI6"/>